<evidence type="ECO:0000313" key="9">
    <source>
        <dbReference type="EMBL" id="PME60071.1"/>
    </source>
</evidence>
<dbReference type="SUPFAM" id="SSF56935">
    <property type="entry name" value="Porins"/>
    <property type="match status" value="1"/>
</dbReference>
<dbReference type="PANTHER" id="PTHR35093:SF3">
    <property type="entry name" value="LONG-CHAIN FATTY ACID TRANSPORT PROTEIN"/>
    <property type="match status" value="1"/>
</dbReference>
<dbReference type="EMBL" id="MCSI01000147">
    <property type="protein sequence ID" value="PME60071.1"/>
    <property type="molecule type" value="Genomic_DNA"/>
</dbReference>
<dbReference type="GO" id="GO:0009279">
    <property type="term" value="C:cell outer membrane"/>
    <property type="evidence" value="ECO:0007669"/>
    <property type="project" value="UniProtKB-SubCell"/>
</dbReference>
<comment type="similarity">
    <text evidence="2">Belongs to the OmpP1/FadL family.</text>
</comment>
<proteinExistence type="inferred from homology"/>
<evidence type="ECO:0000256" key="3">
    <source>
        <dbReference type="ARBA" id="ARBA00022452"/>
    </source>
</evidence>
<evidence type="ECO:0000256" key="8">
    <source>
        <dbReference type="SAM" id="SignalP"/>
    </source>
</evidence>
<name>A0A1B9PYG0_9VIBR</name>
<feature type="signal peptide" evidence="8">
    <location>
        <begin position="1"/>
        <end position="21"/>
    </location>
</feature>
<keyword evidence="6" id="KW-0472">Membrane</keyword>
<evidence type="ECO:0000256" key="7">
    <source>
        <dbReference type="ARBA" id="ARBA00023237"/>
    </source>
</evidence>
<dbReference type="InterPro" id="IPR005017">
    <property type="entry name" value="OMPP1/FadL/TodX"/>
</dbReference>
<dbReference type="GO" id="GO:0015483">
    <property type="term" value="F:long-chain fatty acid transporting porin activity"/>
    <property type="evidence" value="ECO:0007669"/>
    <property type="project" value="TreeGrafter"/>
</dbReference>
<evidence type="ECO:0000256" key="6">
    <source>
        <dbReference type="ARBA" id="ARBA00023136"/>
    </source>
</evidence>
<evidence type="ECO:0000256" key="1">
    <source>
        <dbReference type="ARBA" id="ARBA00004571"/>
    </source>
</evidence>
<dbReference type="PANTHER" id="PTHR35093">
    <property type="entry name" value="OUTER MEMBRANE PROTEIN NMB0088-RELATED"/>
    <property type="match status" value="1"/>
</dbReference>
<keyword evidence="7" id="KW-0998">Cell outer membrane</keyword>
<evidence type="ECO:0000256" key="5">
    <source>
        <dbReference type="ARBA" id="ARBA00022729"/>
    </source>
</evidence>
<gene>
    <name evidence="9" type="ORF">BCV30_13310</name>
</gene>
<dbReference type="Pfam" id="PF03349">
    <property type="entry name" value="Toluene_X"/>
    <property type="match status" value="1"/>
</dbReference>
<organism evidence="9 10">
    <name type="scientific">Vibrio lentus</name>
    <dbReference type="NCBI Taxonomy" id="136468"/>
    <lineage>
        <taxon>Bacteria</taxon>
        <taxon>Pseudomonadati</taxon>
        <taxon>Pseudomonadota</taxon>
        <taxon>Gammaproteobacteria</taxon>
        <taxon>Vibrionales</taxon>
        <taxon>Vibrionaceae</taxon>
        <taxon>Vibrio</taxon>
    </lineage>
</organism>
<dbReference type="RefSeq" id="WP_017108058.1">
    <property type="nucleotide sequence ID" value="NZ_MAKA01000273.1"/>
</dbReference>
<keyword evidence="4" id="KW-0812">Transmembrane</keyword>
<sequence>MKTIQRSLVSLSVLFACNSLAAGFQVAEHSASGLGRAFSGEGAVADNASVLARNPAAMTLFDTAQFSGAVSIVDPEVNVTQTKINDSDFNQKSSDVAPLQIVPAAYYISPINEKWAWGIGMFTTYGVATDYPDDIYAGDLAGDTSLVSVNLNPNIAYRVNESLSLGAGINLVYAEAELNRHKGSLPVGGSPSDKLISMTGETFAFGWNVGALYELNEYNRFGFGYRSSVELDFDDGEFTDYTGLKMENGAPGKTTGRLEIELPDIFELSAFHQLNDTWAIHYGWQLTKWSKFKELKATSSDCKNNECFLKTEHYEDNQRWSVGATYMVNQNWTVRAGLAYDEQAGEATLSIPDSDRMWYSAGLTYAISENMTVDAAFALVQSKSGSFTETDAADNKLTFDAEGAAYLSAIQLNYTFN</sequence>
<keyword evidence="5 8" id="KW-0732">Signal</keyword>
<dbReference type="PROSITE" id="PS51257">
    <property type="entry name" value="PROKAR_LIPOPROTEIN"/>
    <property type="match status" value="1"/>
</dbReference>
<evidence type="ECO:0000313" key="10">
    <source>
        <dbReference type="Proteomes" id="UP000235778"/>
    </source>
</evidence>
<keyword evidence="3" id="KW-1134">Transmembrane beta strand</keyword>
<dbReference type="Proteomes" id="UP000235778">
    <property type="component" value="Unassembled WGS sequence"/>
</dbReference>
<accession>A0A1B9PYG0</accession>
<comment type="subcellular location">
    <subcellularLocation>
        <location evidence="1">Cell outer membrane</location>
        <topology evidence="1">Multi-pass membrane protein</topology>
    </subcellularLocation>
</comment>
<evidence type="ECO:0000256" key="4">
    <source>
        <dbReference type="ARBA" id="ARBA00022692"/>
    </source>
</evidence>
<reference evidence="10" key="1">
    <citation type="submission" date="2016-07" db="EMBL/GenBank/DDBJ databases">
        <title>Nontailed viruses are major unrecognized killers of bacteria in the ocean.</title>
        <authorList>
            <person name="Kauffman K."/>
            <person name="Hussain F."/>
            <person name="Yang J."/>
            <person name="Arevalo P."/>
            <person name="Brown J."/>
            <person name="Cutler M."/>
            <person name="Kelly L."/>
            <person name="Polz M.F."/>
        </authorList>
    </citation>
    <scope>NUCLEOTIDE SEQUENCE [LARGE SCALE GENOMIC DNA]</scope>
    <source>
        <strain evidence="10">10N.286.55.C1</strain>
    </source>
</reference>
<protein>
    <submittedName>
        <fullName evidence="9">Long-chain fatty acid transporter</fullName>
    </submittedName>
</protein>
<feature type="chain" id="PRO_5015061195" evidence="8">
    <location>
        <begin position="22"/>
        <end position="417"/>
    </location>
</feature>
<dbReference type="Gene3D" id="2.40.160.60">
    <property type="entry name" value="Outer membrane protein transport protein (OMPP1/FadL/TodX)"/>
    <property type="match status" value="1"/>
</dbReference>
<dbReference type="AlphaFoldDB" id="A0A1B9PYG0"/>
<comment type="caution">
    <text evidence="9">The sequence shown here is derived from an EMBL/GenBank/DDBJ whole genome shotgun (WGS) entry which is preliminary data.</text>
</comment>
<evidence type="ECO:0000256" key="2">
    <source>
        <dbReference type="ARBA" id="ARBA00008163"/>
    </source>
</evidence>